<gene>
    <name evidence="8" type="ORF">CASFOL_001348</name>
</gene>
<evidence type="ECO:0000313" key="8">
    <source>
        <dbReference type="EMBL" id="KAL3655562.1"/>
    </source>
</evidence>
<feature type="transmembrane region" description="Helical" evidence="6">
    <location>
        <begin position="69"/>
        <end position="93"/>
    </location>
</feature>
<accession>A0ABD3EMA1</accession>
<dbReference type="InterPro" id="IPR004864">
    <property type="entry name" value="LEA_2"/>
</dbReference>
<dbReference type="EMBL" id="JAVIJP010000002">
    <property type="protein sequence ID" value="KAL3655562.1"/>
    <property type="molecule type" value="Genomic_DNA"/>
</dbReference>
<feature type="region of interest" description="Disordered" evidence="5">
    <location>
        <begin position="1"/>
        <end position="29"/>
    </location>
</feature>
<dbReference type="InterPro" id="IPR044839">
    <property type="entry name" value="NDR1-like"/>
</dbReference>
<feature type="domain" description="Late embryogenesis abundant protein LEA-2 subgroup" evidence="7">
    <location>
        <begin position="128"/>
        <end position="228"/>
    </location>
</feature>
<evidence type="ECO:0000256" key="4">
    <source>
        <dbReference type="ARBA" id="ARBA00023136"/>
    </source>
</evidence>
<keyword evidence="9" id="KW-1185">Reference proteome</keyword>
<dbReference type="GO" id="GO:0016020">
    <property type="term" value="C:membrane"/>
    <property type="evidence" value="ECO:0007669"/>
    <property type="project" value="UniProtKB-SubCell"/>
</dbReference>
<sequence>MTDRVYPSTKSAANGGTMAPASAATNGTASNPVFPATKSQLYNAGRPAYRPQPPPRRRHSRSCCCSCCLWSTLAILFILLLAAIAGAVFYVLYRPHRPSFSVASLHLSRFNLTDTAITSTVNMTIIAHNRNSKITFLYDQISVRLLSDGVGIGDGAFPAFTHSKKNDTTLRTLISSLRTPIPDGTDLSTLRSSLKNRHLPIKIQLDTKVRAKIGKTTTNKIKIRVTCSGIRVSIPTGNTTSSATTPSKVKCKVDPRIKIIKWTV</sequence>
<name>A0ABD3EMA1_9LAMI</name>
<keyword evidence="2 6" id="KW-0812">Transmembrane</keyword>
<protein>
    <recommendedName>
        <fullName evidence="7">Late embryogenesis abundant protein LEA-2 subgroup domain-containing protein</fullName>
    </recommendedName>
</protein>
<reference evidence="9" key="1">
    <citation type="journal article" date="2024" name="IScience">
        <title>Strigolactones Initiate the Formation of Haustorium-like Structures in Castilleja.</title>
        <authorList>
            <person name="Buerger M."/>
            <person name="Peterson D."/>
            <person name="Chory J."/>
        </authorList>
    </citation>
    <scope>NUCLEOTIDE SEQUENCE [LARGE SCALE GENOMIC DNA]</scope>
</reference>
<comment type="subcellular location">
    <subcellularLocation>
        <location evidence="1">Membrane</location>
        <topology evidence="1">Single-pass membrane protein</topology>
    </subcellularLocation>
</comment>
<keyword evidence="3 6" id="KW-1133">Transmembrane helix</keyword>
<evidence type="ECO:0000256" key="1">
    <source>
        <dbReference type="ARBA" id="ARBA00004167"/>
    </source>
</evidence>
<dbReference type="PANTHER" id="PTHR31234:SF2">
    <property type="entry name" value="OS05G0199100 PROTEIN"/>
    <property type="match status" value="1"/>
</dbReference>
<dbReference type="AlphaFoldDB" id="A0ABD3EMA1"/>
<evidence type="ECO:0000313" key="9">
    <source>
        <dbReference type="Proteomes" id="UP001632038"/>
    </source>
</evidence>
<organism evidence="8 9">
    <name type="scientific">Castilleja foliolosa</name>
    <dbReference type="NCBI Taxonomy" id="1961234"/>
    <lineage>
        <taxon>Eukaryota</taxon>
        <taxon>Viridiplantae</taxon>
        <taxon>Streptophyta</taxon>
        <taxon>Embryophyta</taxon>
        <taxon>Tracheophyta</taxon>
        <taxon>Spermatophyta</taxon>
        <taxon>Magnoliopsida</taxon>
        <taxon>eudicotyledons</taxon>
        <taxon>Gunneridae</taxon>
        <taxon>Pentapetalae</taxon>
        <taxon>asterids</taxon>
        <taxon>lamiids</taxon>
        <taxon>Lamiales</taxon>
        <taxon>Orobanchaceae</taxon>
        <taxon>Pedicularideae</taxon>
        <taxon>Castillejinae</taxon>
        <taxon>Castilleja</taxon>
    </lineage>
</organism>
<dbReference type="PANTHER" id="PTHR31234">
    <property type="entry name" value="LATE EMBRYOGENESIS ABUNDANT (LEA) HYDROXYPROLINE-RICH GLYCOPROTEIN FAMILY"/>
    <property type="match status" value="1"/>
</dbReference>
<dbReference type="Pfam" id="PF03168">
    <property type="entry name" value="LEA_2"/>
    <property type="match status" value="1"/>
</dbReference>
<comment type="caution">
    <text evidence="8">The sequence shown here is derived from an EMBL/GenBank/DDBJ whole genome shotgun (WGS) entry which is preliminary data.</text>
</comment>
<evidence type="ECO:0000256" key="5">
    <source>
        <dbReference type="SAM" id="MobiDB-lite"/>
    </source>
</evidence>
<dbReference type="SUPFAM" id="SSF117070">
    <property type="entry name" value="LEA14-like"/>
    <property type="match status" value="1"/>
</dbReference>
<evidence type="ECO:0000259" key="7">
    <source>
        <dbReference type="Pfam" id="PF03168"/>
    </source>
</evidence>
<dbReference type="Proteomes" id="UP001632038">
    <property type="component" value="Unassembled WGS sequence"/>
</dbReference>
<keyword evidence="4 6" id="KW-0472">Membrane</keyword>
<evidence type="ECO:0000256" key="2">
    <source>
        <dbReference type="ARBA" id="ARBA00022692"/>
    </source>
</evidence>
<proteinExistence type="predicted"/>
<evidence type="ECO:0000256" key="6">
    <source>
        <dbReference type="SAM" id="Phobius"/>
    </source>
</evidence>
<evidence type="ECO:0000256" key="3">
    <source>
        <dbReference type="ARBA" id="ARBA00022989"/>
    </source>
</evidence>